<feature type="compositionally biased region" description="Low complexity" evidence="1">
    <location>
        <begin position="187"/>
        <end position="201"/>
    </location>
</feature>
<evidence type="ECO:0000313" key="2">
    <source>
        <dbReference type="EMBL" id="WPH04059.1"/>
    </source>
</evidence>
<gene>
    <name evidence="2" type="ORF">R9X50_00694300</name>
</gene>
<feature type="compositionally biased region" description="Gly residues" evidence="1">
    <location>
        <begin position="173"/>
        <end position="182"/>
    </location>
</feature>
<organism evidence="2 3">
    <name type="scientific">Acrodontium crateriforme</name>
    <dbReference type="NCBI Taxonomy" id="150365"/>
    <lineage>
        <taxon>Eukaryota</taxon>
        <taxon>Fungi</taxon>
        <taxon>Dikarya</taxon>
        <taxon>Ascomycota</taxon>
        <taxon>Pezizomycotina</taxon>
        <taxon>Dothideomycetes</taxon>
        <taxon>Dothideomycetidae</taxon>
        <taxon>Mycosphaerellales</taxon>
        <taxon>Teratosphaeriaceae</taxon>
        <taxon>Acrodontium</taxon>
    </lineage>
</organism>
<feature type="region of interest" description="Disordered" evidence="1">
    <location>
        <begin position="159"/>
        <end position="251"/>
    </location>
</feature>
<keyword evidence="3" id="KW-1185">Reference proteome</keyword>
<dbReference type="EMBL" id="CP138591">
    <property type="protein sequence ID" value="WPH04059.1"/>
    <property type="molecule type" value="Genomic_DNA"/>
</dbReference>
<dbReference type="Proteomes" id="UP001303373">
    <property type="component" value="Chromosome 12"/>
</dbReference>
<dbReference type="AlphaFoldDB" id="A0AAQ3M9T1"/>
<evidence type="ECO:0000256" key="1">
    <source>
        <dbReference type="SAM" id="MobiDB-lite"/>
    </source>
</evidence>
<reference evidence="2 3" key="1">
    <citation type="submission" date="2023-11" db="EMBL/GenBank/DDBJ databases">
        <title>An acidophilic fungus is an integral part of prey digestion in a carnivorous sundew plant.</title>
        <authorList>
            <person name="Tsai I.J."/>
        </authorList>
    </citation>
    <scope>NUCLEOTIDE SEQUENCE [LARGE SCALE GENOMIC DNA]</scope>
    <source>
        <strain evidence="2">169a</strain>
    </source>
</reference>
<proteinExistence type="predicted"/>
<accession>A0AAQ3M9T1</accession>
<name>A0AAQ3M9T1_9PEZI</name>
<evidence type="ECO:0000313" key="3">
    <source>
        <dbReference type="Proteomes" id="UP001303373"/>
    </source>
</evidence>
<sequence length="251" mass="26836">MANPRFLVPRRSAFHYHARQFQQHRHASNAAVNPSSEGIFKPAASIIKPMKAMAGGREWQTSTYAWNKNTTKDLPAITATANKLLRDYATMKPDSGLGAAHDSRLARNAISDRRKDPEKFHITGARVKDYGDRIVVDAFVYDAKKAAFQEKAAKEAAMAAQRTAQKTRRAAGRTGGAGAGGGRARRPAGAGPPRASGFAPRSSPTGARTGFVPRTGAAPGRTFKPRTGDAPRTGSSNGPAFKSFKPTPKPL</sequence>
<protein>
    <submittedName>
        <fullName evidence="2">Uncharacterized protein</fullName>
    </submittedName>
</protein>